<evidence type="ECO:0000313" key="3">
    <source>
        <dbReference type="Proteomes" id="UP001595632"/>
    </source>
</evidence>
<evidence type="ECO:0008006" key="4">
    <source>
        <dbReference type="Google" id="ProtNLM"/>
    </source>
</evidence>
<dbReference type="EMBL" id="JBHRTB010000010">
    <property type="protein sequence ID" value="MFC3143467.1"/>
    <property type="molecule type" value="Genomic_DNA"/>
</dbReference>
<accession>A0ABV7GUG4</accession>
<name>A0ABV7GUG4_9RHOB</name>
<protein>
    <recommendedName>
        <fullName evidence="4">Hpt domain-containing protein</fullName>
    </recommendedName>
</protein>
<dbReference type="Proteomes" id="UP001595632">
    <property type="component" value="Unassembled WGS sequence"/>
</dbReference>
<sequence length="123" mass="13539">MTSPPTDPPHMVAQTIFLSRLSDELSSLGELSAGLQEAIHNLPLEHSTTDTRRVLQSADMLTQSLVCLGTALEGLSELPIAHREYDLNVVLRDVFLEDLRSRLAHGRDPENDPATHAGEVEIF</sequence>
<dbReference type="RefSeq" id="WP_275630756.1">
    <property type="nucleotide sequence ID" value="NZ_JARGYD010000001.1"/>
</dbReference>
<gene>
    <name evidence="2" type="ORF">ACFOGP_12155</name>
</gene>
<evidence type="ECO:0000313" key="2">
    <source>
        <dbReference type="EMBL" id="MFC3143467.1"/>
    </source>
</evidence>
<evidence type="ECO:0000256" key="1">
    <source>
        <dbReference type="SAM" id="MobiDB-lite"/>
    </source>
</evidence>
<feature type="region of interest" description="Disordered" evidence="1">
    <location>
        <begin position="104"/>
        <end position="123"/>
    </location>
</feature>
<reference evidence="3" key="1">
    <citation type="journal article" date="2019" name="Int. J. Syst. Evol. Microbiol.">
        <title>The Global Catalogue of Microorganisms (GCM) 10K type strain sequencing project: providing services to taxonomists for standard genome sequencing and annotation.</title>
        <authorList>
            <consortium name="The Broad Institute Genomics Platform"/>
            <consortium name="The Broad Institute Genome Sequencing Center for Infectious Disease"/>
            <person name="Wu L."/>
            <person name="Ma J."/>
        </authorList>
    </citation>
    <scope>NUCLEOTIDE SEQUENCE [LARGE SCALE GENOMIC DNA]</scope>
    <source>
        <strain evidence="3">KCTC 52366</strain>
    </source>
</reference>
<keyword evidence="3" id="KW-1185">Reference proteome</keyword>
<comment type="caution">
    <text evidence="2">The sequence shown here is derived from an EMBL/GenBank/DDBJ whole genome shotgun (WGS) entry which is preliminary data.</text>
</comment>
<organism evidence="2 3">
    <name type="scientific">Psychromarinibacter halotolerans</name>
    <dbReference type="NCBI Taxonomy" id="1775175"/>
    <lineage>
        <taxon>Bacteria</taxon>
        <taxon>Pseudomonadati</taxon>
        <taxon>Pseudomonadota</taxon>
        <taxon>Alphaproteobacteria</taxon>
        <taxon>Rhodobacterales</taxon>
        <taxon>Paracoccaceae</taxon>
        <taxon>Psychromarinibacter</taxon>
    </lineage>
</organism>
<proteinExistence type="predicted"/>